<accession>A0ABU3P067</accession>
<keyword evidence="6" id="KW-1185">Reference proteome</keyword>
<dbReference type="RefSeq" id="WP_413780421.1">
    <property type="nucleotide sequence ID" value="NZ_JAUOZS010000001.1"/>
</dbReference>
<gene>
    <name evidence="5" type="ORF">Q4T40_11760</name>
</gene>
<dbReference type="PANTHER" id="PTHR13799:SF14">
    <property type="entry name" value="GTP CYCLOHYDROLASE 1 TYPE 2 HOMOLOG"/>
    <property type="match status" value="1"/>
</dbReference>
<evidence type="ECO:0000256" key="1">
    <source>
        <dbReference type="ARBA" id="ARBA00006964"/>
    </source>
</evidence>
<dbReference type="InterPro" id="IPR015867">
    <property type="entry name" value="N-reg_PII/ATP_PRibTrfase_C"/>
</dbReference>
<protein>
    <recommendedName>
        <fullName evidence="2 4">GTP cyclohydrolase 1 type 2 homolog</fullName>
    </recommendedName>
</protein>
<dbReference type="PIRSF" id="PIRSF037489">
    <property type="entry name" value="UCP037489_NIF3_YqfO"/>
    <property type="match status" value="1"/>
</dbReference>
<dbReference type="NCBIfam" id="TIGR00486">
    <property type="entry name" value="YbgI_SA1388"/>
    <property type="match status" value="1"/>
</dbReference>
<keyword evidence="3 4" id="KW-0479">Metal-binding</keyword>
<dbReference type="SUPFAM" id="SSF102705">
    <property type="entry name" value="NIF3 (NGG1p interacting factor 3)-like"/>
    <property type="match status" value="1"/>
</dbReference>
<dbReference type="InterPro" id="IPR002678">
    <property type="entry name" value="DUF34/NIF3"/>
</dbReference>
<evidence type="ECO:0000313" key="5">
    <source>
        <dbReference type="EMBL" id="MDT8901923.1"/>
    </source>
</evidence>
<dbReference type="Gene3D" id="3.30.70.120">
    <property type="match status" value="1"/>
</dbReference>
<sequence>MPVKCREIMAAVERLAPRELAAGWDNVGLLVGSPEQEVASLLVALDVTPEVAERAAAGGVDLIVAHHPLIFKSLSAVRTDTPLGRTLATLLAAGVAVYAAHTNLDAADGGVNDALAGLLGLGDLRPLAVEGRERLLKLAVFVPEEYTERVRAAITAAGAGHIGNYSHCTFQTIGTGTFLPLDGAKPFLGKQGKLEYVAEHRLETVMPEGVAAKAVAAMLAAHPYEEVAYDLYALNNPGRPYGLGRVGRLATPEPFADFVRRLKDALGPTEVRVAGPTDRQVSKVAVCGGSGAGFLAAAIGAGADVLVTGDVKYHEALDAAAAGLTLVDAGHFATERPVVGAVAGYLEACAAHSGWDIVIRTEDVSRDVFRVW</sequence>
<reference evidence="5 6" key="1">
    <citation type="submission" date="2023-07" db="EMBL/GenBank/DDBJ databases">
        <title>The novel representative of Negativicutes class, Anaeroselena agilis gen. nov. sp. nov.</title>
        <authorList>
            <person name="Prokofeva M.I."/>
            <person name="Elcheninov A.G."/>
            <person name="Klyukina A."/>
            <person name="Kublanov I.V."/>
            <person name="Frolov E.N."/>
            <person name="Podosokorskaya O.A."/>
        </authorList>
    </citation>
    <scope>NUCLEOTIDE SEQUENCE [LARGE SCALE GENOMIC DNA]</scope>
    <source>
        <strain evidence="5 6">4137-cl</strain>
    </source>
</reference>
<evidence type="ECO:0000313" key="6">
    <source>
        <dbReference type="Proteomes" id="UP001254848"/>
    </source>
</evidence>
<dbReference type="EMBL" id="JAUOZS010000001">
    <property type="protein sequence ID" value="MDT8901923.1"/>
    <property type="molecule type" value="Genomic_DNA"/>
</dbReference>
<dbReference type="Gene3D" id="3.40.1390.30">
    <property type="entry name" value="NIF3 (NGG1p interacting factor 3)-like"/>
    <property type="match status" value="1"/>
</dbReference>
<evidence type="ECO:0000256" key="3">
    <source>
        <dbReference type="ARBA" id="ARBA00022723"/>
    </source>
</evidence>
<name>A0ABU3P067_9FIRM</name>
<dbReference type="Pfam" id="PF01784">
    <property type="entry name" value="DUF34_NIF3"/>
    <property type="match status" value="1"/>
</dbReference>
<dbReference type="InterPro" id="IPR036069">
    <property type="entry name" value="DUF34/NIF3_sf"/>
</dbReference>
<organism evidence="5 6">
    <name type="scientific">Anaeroselena agilis</name>
    <dbReference type="NCBI Taxonomy" id="3063788"/>
    <lineage>
        <taxon>Bacteria</taxon>
        <taxon>Bacillati</taxon>
        <taxon>Bacillota</taxon>
        <taxon>Negativicutes</taxon>
        <taxon>Acetonemataceae</taxon>
        <taxon>Anaeroselena</taxon>
    </lineage>
</organism>
<comment type="caution">
    <text evidence="5">The sequence shown here is derived from an EMBL/GenBank/DDBJ whole genome shotgun (WGS) entry which is preliminary data.</text>
</comment>
<evidence type="ECO:0000256" key="2">
    <source>
        <dbReference type="ARBA" id="ARBA00022112"/>
    </source>
</evidence>
<dbReference type="Proteomes" id="UP001254848">
    <property type="component" value="Unassembled WGS sequence"/>
</dbReference>
<dbReference type="InterPro" id="IPR017221">
    <property type="entry name" value="DUF34/NIF3_bac"/>
</dbReference>
<dbReference type="PANTHER" id="PTHR13799">
    <property type="entry name" value="NGG1 INTERACTING FACTOR 3"/>
    <property type="match status" value="1"/>
</dbReference>
<comment type="similarity">
    <text evidence="1 4">Belongs to the GTP cyclohydrolase I type 2/NIF3 family.</text>
</comment>
<evidence type="ECO:0000256" key="4">
    <source>
        <dbReference type="PIRNR" id="PIRNR037489"/>
    </source>
</evidence>
<proteinExistence type="inferred from homology"/>